<dbReference type="EMBL" id="CATWHI010000005">
    <property type="protein sequence ID" value="CAJ0744020.1"/>
    <property type="molecule type" value="Genomic_DNA"/>
</dbReference>
<organism evidence="1 2">
    <name type="scientific">Ralstonia edaphi</name>
    <dbReference type="NCBI Taxonomy" id="3058599"/>
    <lineage>
        <taxon>Bacteria</taxon>
        <taxon>Pseudomonadati</taxon>
        <taxon>Pseudomonadota</taxon>
        <taxon>Betaproteobacteria</taxon>
        <taxon>Burkholderiales</taxon>
        <taxon>Burkholderiaceae</taxon>
        <taxon>Ralstonia</taxon>
    </lineage>
</organism>
<dbReference type="Proteomes" id="UP001189225">
    <property type="component" value="Unassembled WGS sequence"/>
</dbReference>
<accession>A0AB72X9N8</accession>
<reference evidence="1 2" key="1">
    <citation type="submission" date="2023-07" db="EMBL/GenBank/DDBJ databases">
        <authorList>
            <person name="Peeters C."/>
        </authorList>
    </citation>
    <scope>NUCLEOTIDE SEQUENCE [LARGE SCALE GENOMIC DNA]</scope>
    <source>
        <strain evidence="1 2">R-16034</strain>
    </source>
</reference>
<keyword evidence="2" id="KW-1185">Reference proteome</keyword>
<dbReference type="RefSeq" id="WP_316901841.1">
    <property type="nucleotide sequence ID" value="NZ_CATWHI010000005.1"/>
</dbReference>
<proteinExistence type="predicted"/>
<evidence type="ECO:0000313" key="2">
    <source>
        <dbReference type="Proteomes" id="UP001189225"/>
    </source>
</evidence>
<gene>
    <name evidence="1" type="ORF">R16034_04035</name>
</gene>
<name>A0AB72X9N8_9RALS</name>
<comment type="caution">
    <text evidence="1">The sequence shown here is derived from an EMBL/GenBank/DDBJ whole genome shotgun (WGS) entry which is preliminary data.</text>
</comment>
<sequence length="107" mass="11583">MDTAVAIQILNAAKAAGCGFYVDVPALYGAKTVALTPEQVLHLTSEKQAVFAQVMGLTVPEYIEWYESQGAVYCSARTLKGHQCRNFIAGGMYLEPEQWKALRAVGG</sequence>
<evidence type="ECO:0000313" key="1">
    <source>
        <dbReference type="EMBL" id="CAJ0744020.1"/>
    </source>
</evidence>
<dbReference type="AlphaFoldDB" id="A0AB72X9N8"/>
<protein>
    <submittedName>
        <fullName evidence="1">Uncharacterized protein</fullName>
    </submittedName>
</protein>